<gene>
    <name evidence="2" type="ORF">CLCR_07772</name>
</gene>
<organism evidence="2 3">
    <name type="scientific">Cladophialophora carrionii</name>
    <dbReference type="NCBI Taxonomy" id="86049"/>
    <lineage>
        <taxon>Eukaryota</taxon>
        <taxon>Fungi</taxon>
        <taxon>Dikarya</taxon>
        <taxon>Ascomycota</taxon>
        <taxon>Pezizomycotina</taxon>
        <taxon>Eurotiomycetes</taxon>
        <taxon>Chaetothyriomycetidae</taxon>
        <taxon>Chaetothyriales</taxon>
        <taxon>Herpotrichiellaceae</taxon>
        <taxon>Cladophialophora</taxon>
    </lineage>
</organism>
<sequence length="94" mass="10760">MAAVQDPAFWKRFSVAVHQQDEEKANMSDGGSLSTVSSRPQLKHTGSWLERNRRKQRRTRIFGWLIAFGFIIVIAAVVLVLLWFSKVGPFKDRS</sequence>
<keyword evidence="3" id="KW-1185">Reference proteome</keyword>
<dbReference type="OrthoDB" id="5353310at2759"/>
<dbReference type="AlphaFoldDB" id="A0A1C1CM92"/>
<keyword evidence="1" id="KW-0812">Transmembrane</keyword>
<accession>A0A1C1CM92</accession>
<keyword evidence="1" id="KW-0472">Membrane</keyword>
<dbReference type="Proteomes" id="UP000094526">
    <property type="component" value="Unassembled WGS sequence"/>
</dbReference>
<reference evidence="3" key="1">
    <citation type="submission" date="2015-07" db="EMBL/GenBank/DDBJ databases">
        <authorList>
            <person name="Teixeira M.M."/>
            <person name="Souza R.C."/>
            <person name="Almeida L.G."/>
            <person name="Vicente V.A."/>
            <person name="de Hoog S."/>
            <person name="Bocca A.L."/>
            <person name="de Almeida S.R."/>
            <person name="Vasconcelos A.T."/>
            <person name="Felipe M.S."/>
        </authorList>
    </citation>
    <scope>NUCLEOTIDE SEQUENCE [LARGE SCALE GENOMIC DNA]</scope>
    <source>
        <strain evidence="3">KSF</strain>
    </source>
</reference>
<dbReference type="EMBL" id="LGRB01000010">
    <property type="protein sequence ID" value="OCT49665.1"/>
    <property type="molecule type" value="Genomic_DNA"/>
</dbReference>
<name>A0A1C1CM92_9EURO</name>
<dbReference type="VEuPathDB" id="FungiDB:CLCR_07772"/>
<proteinExistence type="predicted"/>
<evidence type="ECO:0000256" key="1">
    <source>
        <dbReference type="SAM" id="Phobius"/>
    </source>
</evidence>
<feature type="transmembrane region" description="Helical" evidence="1">
    <location>
        <begin position="61"/>
        <end position="84"/>
    </location>
</feature>
<protein>
    <submittedName>
        <fullName evidence="2">Uncharacterized protein</fullName>
    </submittedName>
</protein>
<dbReference type="eggNOG" id="ENOG502SY5H">
    <property type="taxonomic scope" value="Eukaryota"/>
</dbReference>
<dbReference type="VEuPathDB" id="FungiDB:G647_09911"/>
<keyword evidence="1" id="KW-1133">Transmembrane helix</keyword>
<evidence type="ECO:0000313" key="2">
    <source>
        <dbReference type="EMBL" id="OCT49665.1"/>
    </source>
</evidence>
<evidence type="ECO:0000313" key="3">
    <source>
        <dbReference type="Proteomes" id="UP000094526"/>
    </source>
</evidence>
<comment type="caution">
    <text evidence="2">The sequence shown here is derived from an EMBL/GenBank/DDBJ whole genome shotgun (WGS) entry which is preliminary data.</text>
</comment>